<gene>
    <name evidence="7" type="ORF">CHS0354_038302</name>
</gene>
<dbReference type="PANTHER" id="PTHR24373">
    <property type="entry name" value="SLIT RELATED LEUCINE-RICH REPEAT NEURONAL PROTEIN"/>
    <property type="match status" value="1"/>
</dbReference>
<proteinExistence type="inferred from homology"/>
<evidence type="ECO:0000256" key="5">
    <source>
        <dbReference type="SAM" id="Phobius"/>
    </source>
</evidence>
<dbReference type="Pfam" id="PF01582">
    <property type="entry name" value="TIR"/>
    <property type="match status" value="1"/>
</dbReference>
<comment type="caution">
    <text evidence="7">The sequence shown here is derived from an EMBL/GenBank/DDBJ whole genome shotgun (WGS) entry which is preliminary data.</text>
</comment>
<evidence type="ECO:0000256" key="2">
    <source>
        <dbReference type="ARBA" id="ARBA00022614"/>
    </source>
</evidence>
<name>A0AAE0TCJ7_9BIVA</name>
<dbReference type="SUPFAM" id="SSF52200">
    <property type="entry name" value="Toll/Interleukin receptor TIR domain"/>
    <property type="match status" value="1"/>
</dbReference>
<dbReference type="Gene3D" id="3.80.10.10">
    <property type="entry name" value="Ribonuclease Inhibitor"/>
    <property type="match status" value="3"/>
</dbReference>
<feature type="transmembrane region" description="Helical" evidence="5">
    <location>
        <begin position="516"/>
        <end position="539"/>
    </location>
</feature>
<protein>
    <recommendedName>
        <fullName evidence="6">TIR domain-containing protein</fullName>
    </recommendedName>
</protein>
<dbReference type="SMART" id="SM00369">
    <property type="entry name" value="LRR_TYP"/>
    <property type="match status" value="2"/>
</dbReference>
<keyword evidence="5" id="KW-0472">Membrane</keyword>
<keyword evidence="4" id="KW-0677">Repeat</keyword>
<dbReference type="InterPro" id="IPR000157">
    <property type="entry name" value="TIR_dom"/>
</dbReference>
<dbReference type="InterPro" id="IPR001611">
    <property type="entry name" value="Leu-rich_rpt"/>
</dbReference>
<dbReference type="AlphaFoldDB" id="A0AAE0TCJ7"/>
<dbReference type="GO" id="GO:0007165">
    <property type="term" value="P:signal transduction"/>
    <property type="evidence" value="ECO:0007669"/>
    <property type="project" value="InterPro"/>
</dbReference>
<reference evidence="7" key="2">
    <citation type="journal article" date="2021" name="Genome Biol. Evol.">
        <title>Developing a high-quality reference genome for a parasitic bivalve with doubly uniparental inheritance (Bivalvia: Unionida).</title>
        <authorList>
            <person name="Smith C.H."/>
        </authorList>
    </citation>
    <scope>NUCLEOTIDE SEQUENCE</scope>
    <source>
        <strain evidence="7">CHS0354</strain>
        <tissue evidence="7">Mantle</tissue>
    </source>
</reference>
<reference evidence="7" key="3">
    <citation type="submission" date="2023-05" db="EMBL/GenBank/DDBJ databases">
        <authorList>
            <person name="Smith C.H."/>
        </authorList>
    </citation>
    <scope>NUCLEOTIDE SEQUENCE</scope>
    <source>
        <strain evidence="7">CHS0354</strain>
        <tissue evidence="7">Mantle</tissue>
    </source>
</reference>
<dbReference type="PROSITE" id="PS51450">
    <property type="entry name" value="LRR"/>
    <property type="match status" value="1"/>
</dbReference>
<dbReference type="InterPro" id="IPR035897">
    <property type="entry name" value="Toll_tir_struct_dom_sf"/>
</dbReference>
<evidence type="ECO:0000259" key="6">
    <source>
        <dbReference type="PROSITE" id="PS50104"/>
    </source>
</evidence>
<dbReference type="Gene3D" id="3.40.50.10140">
    <property type="entry name" value="Toll/interleukin-1 receptor homology (TIR) domain"/>
    <property type="match status" value="1"/>
</dbReference>
<dbReference type="Proteomes" id="UP001195483">
    <property type="component" value="Unassembled WGS sequence"/>
</dbReference>
<reference evidence="7" key="1">
    <citation type="journal article" date="2021" name="Genome Biol. Evol.">
        <title>A High-Quality Reference Genome for a Parasitic Bivalve with Doubly Uniparental Inheritance (Bivalvia: Unionida).</title>
        <authorList>
            <person name="Smith C.H."/>
        </authorList>
    </citation>
    <scope>NUCLEOTIDE SEQUENCE</scope>
    <source>
        <strain evidence="7">CHS0354</strain>
    </source>
</reference>
<dbReference type="PANTHER" id="PTHR24373:SF275">
    <property type="entry name" value="TIR DOMAIN-CONTAINING PROTEIN"/>
    <property type="match status" value="1"/>
</dbReference>
<organism evidence="7 8">
    <name type="scientific">Potamilus streckersoni</name>
    <dbReference type="NCBI Taxonomy" id="2493646"/>
    <lineage>
        <taxon>Eukaryota</taxon>
        <taxon>Metazoa</taxon>
        <taxon>Spiralia</taxon>
        <taxon>Lophotrochozoa</taxon>
        <taxon>Mollusca</taxon>
        <taxon>Bivalvia</taxon>
        <taxon>Autobranchia</taxon>
        <taxon>Heteroconchia</taxon>
        <taxon>Palaeoheterodonta</taxon>
        <taxon>Unionida</taxon>
        <taxon>Unionoidea</taxon>
        <taxon>Unionidae</taxon>
        <taxon>Ambleminae</taxon>
        <taxon>Lampsilini</taxon>
        <taxon>Potamilus</taxon>
    </lineage>
</organism>
<dbReference type="InterPro" id="IPR050328">
    <property type="entry name" value="Dev_Immune_Receptor"/>
</dbReference>
<keyword evidence="5" id="KW-0812">Transmembrane</keyword>
<dbReference type="SUPFAM" id="SSF52058">
    <property type="entry name" value="L domain-like"/>
    <property type="match status" value="1"/>
</dbReference>
<keyword evidence="2" id="KW-0433">Leucine-rich repeat</keyword>
<dbReference type="PROSITE" id="PS50104">
    <property type="entry name" value="TIR"/>
    <property type="match status" value="1"/>
</dbReference>
<dbReference type="EMBL" id="JAEAOA010002232">
    <property type="protein sequence ID" value="KAK3607872.1"/>
    <property type="molecule type" value="Genomic_DNA"/>
</dbReference>
<keyword evidence="3" id="KW-0732">Signal</keyword>
<keyword evidence="8" id="KW-1185">Reference proteome</keyword>
<evidence type="ECO:0000256" key="1">
    <source>
        <dbReference type="ARBA" id="ARBA00009634"/>
    </source>
</evidence>
<comment type="similarity">
    <text evidence="1">Belongs to the Toll-like receptor family.</text>
</comment>
<evidence type="ECO:0000313" key="8">
    <source>
        <dbReference type="Proteomes" id="UP001195483"/>
    </source>
</evidence>
<dbReference type="InterPro" id="IPR032675">
    <property type="entry name" value="LRR_dom_sf"/>
</dbReference>
<evidence type="ECO:0000256" key="3">
    <source>
        <dbReference type="ARBA" id="ARBA00022729"/>
    </source>
</evidence>
<evidence type="ECO:0000256" key="4">
    <source>
        <dbReference type="ARBA" id="ARBA00022737"/>
    </source>
</evidence>
<dbReference type="InterPro" id="IPR003591">
    <property type="entry name" value="Leu-rich_rpt_typical-subtyp"/>
</dbReference>
<sequence>MRLCTKNDPALVQPPTGYRSWIPRDRNRTDLFCPIECSEEEDQEECCFCMARVCWEINPSFCNLALHVLHVEYMDVNGTSRVLHIDSAVNETIYVLKHTDGYLTTFPTNLNEYIDIVIIDLSRNRIKEIAKISFLDALSVLVLDGNLLTYISNNTFIGLTRLRQVSLAQNLITHIEPNSFFTSELSIFQMNISQNQLTDIDATLFLPTKGFCEIDVSKNIIENLINPTAFTLNTTPTYGPGKLNLEHNNINLPNWTKIGVSNWIDLGKNVMYEFNINFQTKMTCDCIVFHYFDKIKLSNMGRLLTDNNFLECSSPEHLAGKTLVNLYDEGNYDDLICNITIDCPRHCHCYDQPSRSNVVVDCEGKGLTDLPEGPLPGGFWGNQRLELRMKNNNITKIGTTDYIDRIVYVDLTGNSIGFIEDSAAKAMREDIELNLPDSNLQFLPSSFVYLDPNKINTGNNIFLCSCEMIWMENWQYKLLGNKTGYYCSHNGRVMPVSKITYNMHCETQKEDRIAKILPASLVAIGTVLLVMILCLNFWYEIRILFARVISRMTQTKIQNPKVFISHDESDKEIRVWVMNDLYPCLRCEGVNEILSYLDYSFGEYQETETKSAILKCNAYIVILSQNYNQQDLSCVLEEENPPKFWTKTEFSYIWNECFNLKQTKLLIVINFHQLRPGHYKDRRLRALCRVGNVLDFRQREEKMLNRIKNVLNISRRYERPLQESLSIVSCDEINDTVSERETVVRRNNNRKNSFLRNSVVPMRLEPQSIPTFEVTRRYHNSKPDYVAKTTFRPS</sequence>
<evidence type="ECO:0000313" key="7">
    <source>
        <dbReference type="EMBL" id="KAK3607872.1"/>
    </source>
</evidence>
<dbReference type="Pfam" id="PF13855">
    <property type="entry name" value="LRR_8"/>
    <property type="match status" value="1"/>
</dbReference>
<accession>A0AAE0TCJ7</accession>
<keyword evidence="5" id="KW-1133">Transmembrane helix</keyword>
<feature type="domain" description="TIR" evidence="6">
    <location>
        <begin position="558"/>
        <end position="711"/>
    </location>
</feature>